<keyword evidence="7" id="KW-1185">Reference proteome</keyword>
<dbReference type="InterPro" id="IPR017956">
    <property type="entry name" value="AT_hook_DNA-bd_motif"/>
</dbReference>
<dbReference type="AlphaFoldDB" id="A0AAD8PJI2"/>
<evidence type="ECO:0000256" key="3">
    <source>
        <dbReference type="ARBA" id="ARBA00023242"/>
    </source>
</evidence>
<dbReference type="InterPro" id="IPR000637">
    <property type="entry name" value="HMGI/Y_DNA-bd_CS"/>
</dbReference>
<organism evidence="6 7">
    <name type="scientific">Lolium multiflorum</name>
    <name type="common">Italian ryegrass</name>
    <name type="synonym">Lolium perenne subsp. multiflorum</name>
    <dbReference type="NCBI Taxonomy" id="4521"/>
    <lineage>
        <taxon>Eukaryota</taxon>
        <taxon>Viridiplantae</taxon>
        <taxon>Streptophyta</taxon>
        <taxon>Embryophyta</taxon>
        <taxon>Tracheophyta</taxon>
        <taxon>Spermatophyta</taxon>
        <taxon>Magnoliopsida</taxon>
        <taxon>Liliopsida</taxon>
        <taxon>Poales</taxon>
        <taxon>Poaceae</taxon>
        <taxon>BOP clade</taxon>
        <taxon>Pooideae</taxon>
        <taxon>Poodae</taxon>
        <taxon>Poeae</taxon>
        <taxon>Poeae Chloroplast Group 2 (Poeae type)</taxon>
        <taxon>Loliodinae</taxon>
        <taxon>Loliinae</taxon>
        <taxon>Lolium</taxon>
    </lineage>
</organism>
<comment type="subcellular location">
    <subcellularLocation>
        <location evidence="1">Nucleus</location>
    </subcellularLocation>
</comment>
<dbReference type="GO" id="GO:0006355">
    <property type="term" value="P:regulation of DNA-templated transcription"/>
    <property type="evidence" value="ECO:0007669"/>
    <property type="project" value="InterPro"/>
</dbReference>
<feature type="compositionally biased region" description="Basic residues" evidence="4">
    <location>
        <begin position="202"/>
        <end position="212"/>
    </location>
</feature>
<dbReference type="SUPFAM" id="SSF46785">
    <property type="entry name" value="Winged helix' DNA-binding domain"/>
    <property type="match status" value="1"/>
</dbReference>
<reference evidence="6" key="1">
    <citation type="submission" date="2023-07" db="EMBL/GenBank/DDBJ databases">
        <title>A chromosome-level genome assembly of Lolium multiflorum.</title>
        <authorList>
            <person name="Chen Y."/>
            <person name="Copetti D."/>
            <person name="Kolliker R."/>
            <person name="Studer B."/>
        </authorList>
    </citation>
    <scope>NUCLEOTIDE SEQUENCE</scope>
    <source>
        <strain evidence="6">02402/16</strain>
        <tissue evidence="6">Leaf</tissue>
    </source>
</reference>
<dbReference type="GO" id="GO:0005730">
    <property type="term" value="C:nucleolus"/>
    <property type="evidence" value="ECO:0007669"/>
    <property type="project" value="TreeGrafter"/>
</dbReference>
<evidence type="ECO:0000256" key="1">
    <source>
        <dbReference type="ARBA" id="ARBA00004123"/>
    </source>
</evidence>
<feature type="region of interest" description="Disordered" evidence="4">
    <location>
        <begin position="385"/>
        <end position="511"/>
    </location>
</feature>
<feature type="domain" description="H15" evidence="5">
    <location>
        <begin position="1"/>
        <end position="66"/>
    </location>
</feature>
<evidence type="ECO:0000256" key="4">
    <source>
        <dbReference type="SAM" id="MobiDB-lite"/>
    </source>
</evidence>
<gene>
    <name evidence="6" type="ORF">QYE76_007679</name>
</gene>
<accession>A0AAD8PJI2</accession>
<dbReference type="Pfam" id="PF00538">
    <property type="entry name" value="Linker_histone"/>
    <property type="match status" value="1"/>
</dbReference>
<feature type="region of interest" description="Disordered" evidence="4">
    <location>
        <begin position="185"/>
        <end position="257"/>
    </location>
</feature>
<dbReference type="Gene3D" id="1.10.10.10">
    <property type="entry name" value="Winged helix-like DNA-binding domain superfamily/Winged helix DNA-binding domain"/>
    <property type="match status" value="1"/>
</dbReference>
<dbReference type="InterPro" id="IPR005818">
    <property type="entry name" value="Histone_H1/H5_H15"/>
</dbReference>
<dbReference type="PANTHER" id="PTHR11467:SF166">
    <property type="entry name" value="OS05G0597200 PROTEIN"/>
    <property type="match status" value="1"/>
</dbReference>
<comment type="caution">
    <text evidence="6">The sequence shown here is derived from an EMBL/GenBank/DDBJ whole genome shotgun (WGS) entry which is preliminary data.</text>
</comment>
<dbReference type="GO" id="GO:0030261">
    <property type="term" value="P:chromosome condensation"/>
    <property type="evidence" value="ECO:0007669"/>
    <property type="project" value="TreeGrafter"/>
</dbReference>
<dbReference type="GO" id="GO:0003690">
    <property type="term" value="F:double-stranded DNA binding"/>
    <property type="evidence" value="ECO:0007669"/>
    <property type="project" value="TreeGrafter"/>
</dbReference>
<evidence type="ECO:0000259" key="5">
    <source>
        <dbReference type="PROSITE" id="PS51504"/>
    </source>
</evidence>
<feature type="region of interest" description="Disordered" evidence="4">
    <location>
        <begin position="283"/>
        <end position="313"/>
    </location>
</feature>
<evidence type="ECO:0000256" key="2">
    <source>
        <dbReference type="ARBA" id="ARBA00023125"/>
    </source>
</evidence>
<dbReference type="Proteomes" id="UP001231189">
    <property type="component" value="Unassembled WGS sequence"/>
</dbReference>
<dbReference type="PROSITE" id="PS51504">
    <property type="entry name" value="H15"/>
    <property type="match status" value="1"/>
</dbReference>
<dbReference type="PROSITE" id="PS00354">
    <property type="entry name" value="HMGI_Y"/>
    <property type="match status" value="1"/>
</dbReference>
<dbReference type="SMART" id="SM00384">
    <property type="entry name" value="AT_hook"/>
    <property type="match status" value="6"/>
</dbReference>
<dbReference type="GO" id="GO:0006334">
    <property type="term" value="P:nucleosome assembly"/>
    <property type="evidence" value="ECO:0007669"/>
    <property type="project" value="InterPro"/>
</dbReference>
<dbReference type="GO" id="GO:0000786">
    <property type="term" value="C:nucleosome"/>
    <property type="evidence" value="ECO:0007669"/>
    <property type="project" value="InterPro"/>
</dbReference>
<dbReference type="GO" id="GO:0045910">
    <property type="term" value="P:negative regulation of DNA recombination"/>
    <property type="evidence" value="ECO:0007669"/>
    <property type="project" value="TreeGrafter"/>
</dbReference>
<protein>
    <recommendedName>
        <fullName evidence="5">H15 domain-containing protein</fullName>
    </recommendedName>
</protein>
<dbReference type="GO" id="GO:0031492">
    <property type="term" value="F:nucleosomal DNA binding"/>
    <property type="evidence" value="ECO:0007669"/>
    <property type="project" value="TreeGrafter"/>
</dbReference>
<evidence type="ECO:0000313" key="6">
    <source>
        <dbReference type="EMBL" id="KAK1564076.1"/>
    </source>
</evidence>
<evidence type="ECO:0000313" key="7">
    <source>
        <dbReference type="Proteomes" id="UP001231189"/>
    </source>
</evidence>
<dbReference type="PRINTS" id="PR00929">
    <property type="entry name" value="ATHOOK"/>
</dbReference>
<dbReference type="InterPro" id="IPR036388">
    <property type="entry name" value="WH-like_DNA-bd_sf"/>
</dbReference>
<sequence>MITHAVTELGRGTAATRASIAEYILDCYSGLPVSHDALLSAHLRRLVSEGVLRTNGEDATSYAFNPPAPAEEKLRGPGRRRKDSGGAAHVPTVLVEKRGRGRPRKSPLQGSLDKATQSAQISVLPAKRKRAQSPTTTREDTPLQSPRAVLPGDDDYVANLAPAQEAASSVQVRAEAAKPLRADEARDFQNGGDATPVQSGSTHKRGRGRPRKEKPPAAPAMSPESGNAGSTGVKRGRGRPRKEKPSEPAVVSPMAGSVAAASRGFKRGCGRPSMVRALAAKPAAAMSAEPSREKLAAAAMHAETRGDGTASAGTEAGGWLLKSEKLVAAVTAVCVNRGHGSLRKEKPPAAVAGVKRSCGRPRKDQCITGLVEAAAVEELFGGMMTEASTRGGRPRKNKPPPAAMPAEKGDAASAGTEAGRELSRIQKPSAAISLETGDAASMGIKRPRGRPRKNKPVADMPAENGDAASAGIEAGGGTPKMNRNETMAAAMSAEIGDAASAGSRRRVGLQE</sequence>
<feature type="compositionally biased region" description="Basic residues" evidence="4">
    <location>
        <begin position="445"/>
        <end position="455"/>
    </location>
</feature>
<feature type="region of interest" description="Disordered" evidence="4">
    <location>
        <begin position="58"/>
        <end position="154"/>
    </location>
</feature>
<keyword evidence="2" id="KW-0238">DNA-binding</keyword>
<dbReference type="EMBL" id="JAUUTY010001039">
    <property type="protein sequence ID" value="KAK1564076.1"/>
    <property type="molecule type" value="Genomic_DNA"/>
</dbReference>
<proteinExistence type="predicted"/>
<name>A0AAD8PJI2_LOLMU</name>
<dbReference type="PANTHER" id="PTHR11467">
    <property type="entry name" value="HISTONE H1"/>
    <property type="match status" value="1"/>
</dbReference>
<keyword evidence="3" id="KW-0539">Nucleus</keyword>
<dbReference type="InterPro" id="IPR036390">
    <property type="entry name" value="WH_DNA-bd_sf"/>
</dbReference>